<protein>
    <recommendedName>
        <fullName evidence="4">tRNA-uridine aminocarboxypropyltransferase</fullName>
    </recommendedName>
</protein>
<evidence type="ECO:0000313" key="2">
    <source>
        <dbReference type="EMBL" id="GGO86664.1"/>
    </source>
</evidence>
<reference evidence="3" key="1">
    <citation type="journal article" date="2019" name="Int. J. Syst. Evol. Microbiol.">
        <title>The Global Catalogue of Microorganisms (GCM) 10K type strain sequencing project: providing services to taxonomists for standard genome sequencing and annotation.</title>
        <authorList>
            <consortium name="The Broad Institute Genomics Platform"/>
            <consortium name="The Broad Institute Genome Sequencing Center for Infectious Disease"/>
            <person name="Wu L."/>
            <person name="Ma J."/>
        </authorList>
    </citation>
    <scope>NUCLEOTIDE SEQUENCE [LARGE SCALE GENOMIC DNA]</scope>
    <source>
        <strain evidence="3">CGMCC 4.7371</strain>
    </source>
</reference>
<evidence type="ECO:0008006" key="4">
    <source>
        <dbReference type="Google" id="ProtNLM"/>
    </source>
</evidence>
<sequence>MNEHEIGRIAAAVNALRPDWPIASIQTLLRQPELAHRPRLDVALALVWVACDSTTKTPARVKEHGPWWTAANPTDAERAPKPPRSNEACRLCGKHLHRCICDQPQTRPPDTTAPTPAYLTARQQLAERAAVISEDA</sequence>
<dbReference type="RefSeq" id="WP_188782787.1">
    <property type="nucleotide sequence ID" value="NZ_BMNI01000001.1"/>
</dbReference>
<feature type="region of interest" description="Disordered" evidence="1">
    <location>
        <begin position="59"/>
        <end position="86"/>
    </location>
</feature>
<name>A0ABQ2N8C4_9ACTN</name>
<evidence type="ECO:0000256" key="1">
    <source>
        <dbReference type="SAM" id="MobiDB-lite"/>
    </source>
</evidence>
<proteinExistence type="predicted"/>
<organism evidence="2 3">
    <name type="scientific">Nocardioides phosphati</name>
    <dbReference type="NCBI Taxonomy" id="1867775"/>
    <lineage>
        <taxon>Bacteria</taxon>
        <taxon>Bacillati</taxon>
        <taxon>Actinomycetota</taxon>
        <taxon>Actinomycetes</taxon>
        <taxon>Propionibacteriales</taxon>
        <taxon>Nocardioidaceae</taxon>
        <taxon>Nocardioides</taxon>
    </lineage>
</organism>
<evidence type="ECO:0000313" key="3">
    <source>
        <dbReference type="Proteomes" id="UP000655410"/>
    </source>
</evidence>
<keyword evidence="3" id="KW-1185">Reference proteome</keyword>
<comment type="caution">
    <text evidence="2">The sequence shown here is derived from an EMBL/GenBank/DDBJ whole genome shotgun (WGS) entry which is preliminary data.</text>
</comment>
<dbReference type="EMBL" id="BMNI01000001">
    <property type="protein sequence ID" value="GGO86664.1"/>
    <property type="molecule type" value="Genomic_DNA"/>
</dbReference>
<dbReference type="Proteomes" id="UP000655410">
    <property type="component" value="Unassembled WGS sequence"/>
</dbReference>
<accession>A0ABQ2N8C4</accession>
<gene>
    <name evidence="2" type="ORF">GCM10011584_09520</name>
</gene>